<organism evidence="2">
    <name type="scientific">marine sediment metagenome</name>
    <dbReference type="NCBI Taxonomy" id="412755"/>
    <lineage>
        <taxon>unclassified sequences</taxon>
        <taxon>metagenomes</taxon>
        <taxon>ecological metagenomes</taxon>
    </lineage>
</organism>
<dbReference type="EMBL" id="LAZR01034505">
    <property type="protein sequence ID" value="KKL45117.1"/>
    <property type="molecule type" value="Genomic_DNA"/>
</dbReference>
<gene>
    <name evidence="2" type="ORF">LCGC14_0900610</name>
    <name evidence="1" type="ORF">LCGC14_2358900</name>
</gene>
<proteinExistence type="predicted"/>
<comment type="caution">
    <text evidence="2">The sequence shown here is derived from an EMBL/GenBank/DDBJ whole genome shotgun (WGS) entry which is preliminary data.</text>
</comment>
<evidence type="ECO:0000313" key="1">
    <source>
        <dbReference type="EMBL" id="KKL45117.1"/>
    </source>
</evidence>
<accession>A0A0F9RFL9</accession>
<sequence length="37" mass="4614">FRLNSEEIRNTLKNKFSKVFEDEKSVFLALRELRNRW</sequence>
<name>A0A0F9RFL9_9ZZZZ</name>
<protein>
    <submittedName>
        <fullName evidence="2">Uncharacterized protein</fullName>
    </submittedName>
</protein>
<dbReference type="AlphaFoldDB" id="A0A0F9RFL9"/>
<reference evidence="2" key="1">
    <citation type="journal article" date="2015" name="Nature">
        <title>Complex archaea that bridge the gap between prokaryotes and eukaryotes.</title>
        <authorList>
            <person name="Spang A."/>
            <person name="Saw J.H."/>
            <person name="Jorgensen S.L."/>
            <person name="Zaremba-Niedzwiedzka K."/>
            <person name="Martijn J."/>
            <person name="Lind A.E."/>
            <person name="van Eijk R."/>
            <person name="Schleper C."/>
            <person name="Guy L."/>
            <person name="Ettema T.J."/>
        </authorList>
    </citation>
    <scope>NUCLEOTIDE SEQUENCE</scope>
</reference>
<dbReference type="EMBL" id="LAZR01002932">
    <property type="protein sequence ID" value="KKN23856.1"/>
    <property type="molecule type" value="Genomic_DNA"/>
</dbReference>
<feature type="non-terminal residue" evidence="2">
    <location>
        <position position="1"/>
    </location>
</feature>
<evidence type="ECO:0000313" key="2">
    <source>
        <dbReference type="EMBL" id="KKN23856.1"/>
    </source>
</evidence>